<comment type="caution">
    <text evidence="1">The sequence shown here is derived from an EMBL/GenBank/DDBJ whole genome shotgun (WGS) entry which is preliminary data.</text>
</comment>
<dbReference type="Proteomes" id="UP001469553">
    <property type="component" value="Unassembled WGS sequence"/>
</dbReference>
<proteinExistence type="predicted"/>
<reference evidence="1 2" key="1">
    <citation type="submission" date="2021-06" db="EMBL/GenBank/DDBJ databases">
        <authorList>
            <person name="Palmer J.M."/>
        </authorList>
    </citation>
    <scope>NUCLEOTIDE SEQUENCE [LARGE SCALE GENOMIC DNA]</scope>
    <source>
        <strain evidence="1 2">AS_MEX2019</strain>
        <tissue evidence="1">Muscle</tissue>
    </source>
</reference>
<sequence>MSVQYLLSLEGCGYSLLRADCSCVWRTRRRRSAGRTSGNVNFLLGKRGKERPHGLQLLCGTRRGTAWDASPDLGTQSHKASVLLRNTCSAL</sequence>
<name>A0ABV0YBA9_9TELE</name>
<dbReference type="EMBL" id="JAHRIP010028651">
    <property type="protein sequence ID" value="MEQ2290942.1"/>
    <property type="molecule type" value="Genomic_DNA"/>
</dbReference>
<organism evidence="1 2">
    <name type="scientific">Ameca splendens</name>
    <dbReference type="NCBI Taxonomy" id="208324"/>
    <lineage>
        <taxon>Eukaryota</taxon>
        <taxon>Metazoa</taxon>
        <taxon>Chordata</taxon>
        <taxon>Craniata</taxon>
        <taxon>Vertebrata</taxon>
        <taxon>Euteleostomi</taxon>
        <taxon>Actinopterygii</taxon>
        <taxon>Neopterygii</taxon>
        <taxon>Teleostei</taxon>
        <taxon>Neoteleostei</taxon>
        <taxon>Acanthomorphata</taxon>
        <taxon>Ovalentaria</taxon>
        <taxon>Atherinomorphae</taxon>
        <taxon>Cyprinodontiformes</taxon>
        <taxon>Goodeidae</taxon>
        <taxon>Ameca</taxon>
    </lineage>
</organism>
<evidence type="ECO:0000313" key="1">
    <source>
        <dbReference type="EMBL" id="MEQ2290942.1"/>
    </source>
</evidence>
<evidence type="ECO:0000313" key="2">
    <source>
        <dbReference type="Proteomes" id="UP001469553"/>
    </source>
</evidence>
<protein>
    <submittedName>
        <fullName evidence="1">Uncharacterized protein</fullName>
    </submittedName>
</protein>
<accession>A0ABV0YBA9</accession>
<gene>
    <name evidence="1" type="ORF">AMECASPLE_008273</name>
</gene>
<keyword evidence="2" id="KW-1185">Reference proteome</keyword>